<sequence length="278" mass="30103">MASQPPKDQWSSKTYNEAGGFVPKLASKVVELLSPSPSDHILDIGCGDGPLTAQIAQTIPSGKILGLDASESMIKTAKEKFTSTNCTFERQDCAQLNGTAFAQGQWDKVFSNAAFHWILGAAENHLTVFRGLFAALRPGGTLVFEMGGAGNIAEVHTALIGSLMAHGMSKSAAEKANPWCFPSVEEMRNFLSQAGFDISLVESEYRPTRLTDKSRDGGGGLEGWIRLFGDSFLQVVPEEKRDEIVSWAADCLESIVTRDGGSQWLGYVRLRAVARKPM</sequence>
<dbReference type="PANTHER" id="PTHR43861">
    <property type="entry name" value="TRANS-ACONITATE 2-METHYLTRANSFERASE-RELATED"/>
    <property type="match status" value="1"/>
</dbReference>
<keyword evidence="2 4" id="KW-0808">Transferase</keyword>
<dbReference type="GO" id="GO:0008168">
    <property type="term" value="F:methyltransferase activity"/>
    <property type="evidence" value="ECO:0007669"/>
    <property type="project" value="UniProtKB-KW"/>
</dbReference>
<evidence type="ECO:0000313" key="4">
    <source>
        <dbReference type="EMBL" id="KAF2456869.1"/>
    </source>
</evidence>
<dbReference type="CDD" id="cd02440">
    <property type="entry name" value="AdoMet_MTases"/>
    <property type="match status" value="1"/>
</dbReference>
<dbReference type="Proteomes" id="UP000799766">
    <property type="component" value="Unassembled WGS sequence"/>
</dbReference>
<evidence type="ECO:0000259" key="3">
    <source>
        <dbReference type="Pfam" id="PF13649"/>
    </source>
</evidence>
<evidence type="ECO:0000313" key="5">
    <source>
        <dbReference type="Proteomes" id="UP000799766"/>
    </source>
</evidence>
<dbReference type="SUPFAM" id="SSF53335">
    <property type="entry name" value="S-adenosyl-L-methionine-dependent methyltransferases"/>
    <property type="match status" value="1"/>
</dbReference>
<dbReference type="Pfam" id="PF13649">
    <property type="entry name" value="Methyltransf_25"/>
    <property type="match status" value="1"/>
</dbReference>
<dbReference type="Gene3D" id="3.40.50.150">
    <property type="entry name" value="Vaccinia Virus protein VP39"/>
    <property type="match status" value="1"/>
</dbReference>
<name>A0A6A6NYX4_9PEZI</name>
<dbReference type="GO" id="GO:0032259">
    <property type="term" value="P:methylation"/>
    <property type="evidence" value="ECO:0007669"/>
    <property type="project" value="UniProtKB-KW"/>
</dbReference>
<proteinExistence type="predicted"/>
<accession>A0A6A6NYX4</accession>
<keyword evidence="5" id="KW-1185">Reference proteome</keyword>
<dbReference type="AlphaFoldDB" id="A0A6A6NYX4"/>
<keyword evidence="1 4" id="KW-0489">Methyltransferase</keyword>
<organism evidence="4 5">
    <name type="scientific">Lineolata rhizophorae</name>
    <dbReference type="NCBI Taxonomy" id="578093"/>
    <lineage>
        <taxon>Eukaryota</taxon>
        <taxon>Fungi</taxon>
        <taxon>Dikarya</taxon>
        <taxon>Ascomycota</taxon>
        <taxon>Pezizomycotina</taxon>
        <taxon>Dothideomycetes</taxon>
        <taxon>Dothideomycetes incertae sedis</taxon>
        <taxon>Lineolatales</taxon>
        <taxon>Lineolataceae</taxon>
        <taxon>Lineolata</taxon>
    </lineage>
</organism>
<protein>
    <submittedName>
        <fullName evidence="4">S-adenosyl-L-methionine-dependent methyltransferase</fullName>
    </submittedName>
</protein>
<dbReference type="OrthoDB" id="6329284at2759"/>
<dbReference type="InterPro" id="IPR029063">
    <property type="entry name" value="SAM-dependent_MTases_sf"/>
</dbReference>
<gene>
    <name evidence="4" type="ORF">BDY21DRAFT_346289</name>
</gene>
<evidence type="ECO:0000256" key="2">
    <source>
        <dbReference type="ARBA" id="ARBA00022679"/>
    </source>
</evidence>
<reference evidence="4" key="1">
    <citation type="journal article" date="2020" name="Stud. Mycol.">
        <title>101 Dothideomycetes genomes: a test case for predicting lifestyles and emergence of pathogens.</title>
        <authorList>
            <person name="Haridas S."/>
            <person name="Albert R."/>
            <person name="Binder M."/>
            <person name="Bloem J."/>
            <person name="Labutti K."/>
            <person name="Salamov A."/>
            <person name="Andreopoulos B."/>
            <person name="Baker S."/>
            <person name="Barry K."/>
            <person name="Bills G."/>
            <person name="Bluhm B."/>
            <person name="Cannon C."/>
            <person name="Castanera R."/>
            <person name="Culley D."/>
            <person name="Daum C."/>
            <person name="Ezra D."/>
            <person name="Gonzalez J."/>
            <person name="Henrissat B."/>
            <person name="Kuo A."/>
            <person name="Liang C."/>
            <person name="Lipzen A."/>
            <person name="Lutzoni F."/>
            <person name="Magnuson J."/>
            <person name="Mondo S."/>
            <person name="Nolan M."/>
            <person name="Ohm R."/>
            <person name="Pangilinan J."/>
            <person name="Park H.-J."/>
            <person name="Ramirez L."/>
            <person name="Alfaro M."/>
            <person name="Sun H."/>
            <person name="Tritt A."/>
            <person name="Yoshinaga Y."/>
            <person name="Zwiers L.-H."/>
            <person name="Turgeon B."/>
            <person name="Goodwin S."/>
            <person name="Spatafora J."/>
            <person name="Crous P."/>
            <person name="Grigoriev I."/>
        </authorList>
    </citation>
    <scope>NUCLEOTIDE SEQUENCE</scope>
    <source>
        <strain evidence="4">ATCC 16933</strain>
    </source>
</reference>
<dbReference type="InterPro" id="IPR041698">
    <property type="entry name" value="Methyltransf_25"/>
</dbReference>
<evidence type="ECO:0000256" key="1">
    <source>
        <dbReference type="ARBA" id="ARBA00022603"/>
    </source>
</evidence>
<dbReference type="EMBL" id="MU001682">
    <property type="protein sequence ID" value="KAF2456869.1"/>
    <property type="molecule type" value="Genomic_DNA"/>
</dbReference>
<feature type="domain" description="Methyltransferase" evidence="3">
    <location>
        <begin position="41"/>
        <end position="140"/>
    </location>
</feature>
<dbReference type="PANTHER" id="PTHR43861:SF1">
    <property type="entry name" value="TRANS-ACONITATE 2-METHYLTRANSFERASE"/>
    <property type="match status" value="1"/>
</dbReference>